<sequence length="388" mass="42532">MTSVLHYRDPIAYRSSLAMSTPSYVSPHMASLRKTPPYDGHSSGSETKRPQTPGAKRRPSRAGTRSVSTLTSAQLERKRANDREAQRAIRQRTKDHIETLERQVRDLTAQLDTNSSAKLMELMRRNEELEQENAVLRTRLSHAVTALGVPDQSGGNVMAGADASGLISATGGAPSPSDRVQMPSHANPRRSSTGTARSVHSAPEMATPVSQPGHWQTQAYPPHVSSPHIEHPPNLGDVQGHQDAAVRWSPHPNAHQQHVQDSSLGMPYPNPYSMDSNSRAMSYPLENAQLVTSQPMSMTGYGTPTSNPSPHPEYQRHMSVPMNTHHGHAHPQQAPPPYSTYPAQGYVPQASHPGEIQMMAPAHPPPQMMGDQGHMVYHLPPNMKVEHH</sequence>
<organism evidence="2 3">
    <name type="scientific">Polyplosphaeria fusca</name>
    <dbReference type="NCBI Taxonomy" id="682080"/>
    <lineage>
        <taxon>Eukaryota</taxon>
        <taxon>Fungi</taxon>
        <taxon>Dikarya</taxon>
        <taxon>Ascomycota</taxon>
        <taxon>Pezizomycotina</taxon>
        <taxon>Dothideomycetes</taxon>
        <taxon>Pleosporomycetidae</taxon>
        <taxon>Pleosporales</taxon>
        <taxon>Tetraplosphaeriaceae</taxon>
        <taxon>Polyplosphaeria</taxon>
    </lineage>
</organism>
<feature type="region of interest" description="Disordered" evidence="1">
    <location>
        <begin position="169"/>
        <end position="214"/>
    </location>
</feature>
<keyword evidence="3" id="KW-1185">Reference proteome</keyword>
<evidence type="ECO:0000313" key="2">
    <source>
        <dbReference type="EMBL" id="KAF2737127.1"/>
    </source>
</evidence>
<feature type="compositionally biased region" description="Basic and acidic residues" evidence="1">
    <location>
        <begin position="75"/>
        <end position="86"/>
    </location>
</feature>
<feature type="compositionally biased region" description="Polar residues" evidence="1">
    <location>
        <begin position="63"/>
        <end position="74"/>
    </location>
</feature>
<dbReference type="PANTHER" id="PTHR37012">
    <property type="entry name" value="B-ZIP TRANSCRIPTION FACTOR (EUROFUNG)-RELATED"/>
    <property type="match status" value="1"/>
</dbReference>
<proteinExistence type="predicted"/>
<evidence type="ECO:0000313" key="3">
    <source>
        <dbReference type="Proteomes" id="UP000799444"/>
    </source>
</evidence>
<evidence type="ECO:0000256" key="1">
    <source>
        <dbReference type="SAM" id="MobiDB-lite"/>
    </source>
</evidence>
<feature type="region of interest" description="Disordered" evidence="1">
    <location>
        <begin position="27"/>
        <end position="86"/>
    </location>
</feature>
<dbReference type="OrthoDB" id="3535998at2759"/>
<dbReference type="Proteomes" id="UP000799444">
    <property type="component" value="Unassembled WGS sequence"/>
</dbReference>
<dbReference type="EMBL" id="ML996118">
    <property type="protein sequence ID" value="KAF2737127.1"/>
    <property type="molecule type" value="Genomic_DNA"/>
</dbReference>
<reference evidence="2" key="1">
    <citation type="journal article" date="2020" name="Stud. Mycol.">
        <title>101 Dothideomycetes genomes: a test case for predicting lifestyles and emergence of pathogens.</title>
        <authorList>
            <person name="Haridas S."/>
            <person name="Albert R."/>
            <person name="Binder M."/>
            <person name="Bloem J."/>
            <person name="Labutti K."/>
            <person name="Salamov A."/>
            <person name="Andreopoulos B."/>
            <person name="Baker S."/>
            <person name="Barry K."/>
            <person name="Bills G."/>
            <person name="Bluhm B."/>
            <person name="Cannon C."/>
            <person name="Castanera R."/>
            <person name="Culley D."/>
            <person name="Daum C."/>
            <person name="Ezra D."/>
            <person name="Gonzalez J."/>
            <person name="Henrissat B."/>
            <person name="Kuo A."/>
            <person name="Liang C."/>
            <person name="Lipzen A."/>
            <person name="Lutzoni F."/>
            <person name="Magnuson J."/>
            <person name="Mondo S."/>
            <person name="Nolan M."/>
            <person name="Ohm R."/>
            <person name="Pangilinan J."/>
            <person name="Park H.-J."/>
            <person name="Ramirez L."/>
            <person name="Alfaro M."/>
            <person name="Sun H."/>
            <person name="Tritt A."/>
            <person name="Yoshinaga Y."/>
            <person name="Zwiers L.-H."/>
            <person name="Turgeon B."/>
            <person name="Goodwin S."/>
            <person name="Spatafora J."/>
            <person name="Crous P."/>
            <person name="Grigoriev I."/>
        </authorList>
    </citation>
    <scope>NUCLEOTIDE SEQUENCE</scope>
    <source>
        <strain evidence="2">CBS 125425</strain>
    </source>
</reference>
<dbReference type="PANTHER" id="PTHR37012:SF2">
    <property type="entry name" value="BZIP DOMAIN-CONTAINING PROTEIN-RELATED"/>
    <property type="match status" value="1"/>
</dbReference>
<dbReference type="AlphaFoldDB" id="A0A9P4V274"/>
<dbReference type="GO" id="GO:0003700">
    <property type="term" value="F:DNA-binding transcription factor activity"/>
    <property type="evidence" value="ECO:0007669"/>
    <property type="project" value="InterPro"/>
</dbReference>
<dbReference type="Gene3D" id="1.20.5.170">
    <property type="match status" value="1"/>
</dbReference>
<protein>
    <recommendedName>
        <fullName evidence="4">BZIP transcription factor</fullName>
    </recommendedName>
</protein>
<dbReference type="CDD" id="cd14688">
    <property type="entry name" value="bZIP_YAP"/>
    <property type="match status" value="1"/>
</dbReference>
<feature type="compositionally biased region" description="Polar residues" evidence="1">
    <location>
        <begin position="189"/>
        <end position="198"/>
    </location>
</feature>
<gene>
    <name evidence="2" type="ORF">EJ04DRAFT_561773</name>
</gene>
<comment type="caution">
    <text evidence="2">The sequence shown here is derived from an EMBL/GenBank/DDBJ whole genome shotgun (WGS) entry which is preliminary data.</text>
</comment>
<evidence type="ECO:0008006" key="4">
    <source>
        <dbReference type="Google" id="ProtNLM"/>
    </source>
</evidence>
<dbReference type="SUPFAM" id="SSF57959">
    <property type="entry name" value="Leucine zipper domain"/>
    <property type="match status" value="1"/>
</dbReference>
<name>A0A9P4V274_9PLEO</name>
<accession>A0A9P4V274</accession>
<dbReference type="InterPro" id="IPR046347">
    <property type="entry name" value="bZIP_sf"/>
</dbReference>